<evidence type="ECO:0000313" key="4">
    <source>
        <dbReference type="Proteomes" id="UP000799444"/>
    </source>
</evidence>
<feature type="non-terminal residue" evidence="3">
    <location>
        <position position="1"/>
    </location>
</feature>
<accession>A0A9P4UXM2</accession>
<comment type="caution">
    <text evidence="3">The sequence shown here is derived from an EMBL/GenBank/DDBJ whole genome shotgun (WGS) entry which is preliminary data.</text>
</comment>
<evidence type="ECO:0000259" key="2">
    <source>
        <dbReference type="PROSITE" id="PS51253"/>
    </source>
</evidence>
<evidence type="ECO:0000313" key="3">
    <source>
        <dbReference type="EMBL" id="KAF2732282.1"/>
    </source>
</evidence>
<keyword evidence="4" id="KW-1185">Reference proteome</keyword>
<feature type="domain" description="HTH CENPB-type" evidence="2">
    <location>
        <begin position="1"/>
        <end position="67"/>
    </location>
</feature>
<reference evidence="3" key="1">
    <citation type="journal article" date="2020" name="Stud. Mycol.">
        <title>101 Dothideomycetes genomes: a test case for predicting lifestyles and emergence of pathogens.</title>
        <authorList>
            <person name="Haridas S."/>
            <person name="Albert R."/>
            <person name="Binder M."/>
            <person name="Bloem J."/>
            <person name="Labutti K."/>
            <person name="Salamov A."/>
            <person name="Andreopoulos B."/>
            <person name="Baker S."/>
            <person name="Barry K."/>
            <person name="Bills G."/>
            <person name="Bluhm B."/>
            <person name="Cannon C."/>
            <person name="Castanera R."/>
            <person name="Culley D."/>
            <person name="Daum C."/>
            <person name="Ezra D."/>
            <person name="Gonzalez J."/>
            <person name="Henrissat B."/>
            <person name="Kuo A."/>
            <person name="Liang C."/>
            <person name="Lipzen A."/>
            <person name="Lutzoni F."/>
            <person name="Magnuson J."/>
            <person name="Mondo S."/>
            <person name="Nolan M."/>
            <person name="Ohm R."/>
            <person name="Pangilinan J."/>
            <person name="Park H.-J."/>
            <person name="Ramirez L."/>
            <person name="Alfaro M."/>
            <person name="Sun H."/>
            <person name="Tritt A."/>
            <person name="Yoshinaga Y."/>
            <person name="Zwiers L.-H."/>
            <person name="Turgeon B."/>
            <person name="Goodwin S."/>
            <person name="Spatafora J."/>
            <person name="Crous P."/>
            <person name="Grigoriev I."/>
        </authorList>
    </citation>
    <scope>NUCLEOTIDE SEQUENCE</scope>
    <source>
        <strain evidence="3">CBS 125425</strain>
    </source>
</reference>
<dbReference type="AlphaFoldDB" id="A0A9P4UXM2"/>
<dbReference type="Pfam" id="PF03221">
    <property type="entry name" value="HTH_Tnp_Tc5"/>
    <property type="match status" value="1"/>
</dbReference>
<dbReference type="OrthoDB" id="3937230at2759"/>
<feature type="non-terminal residue" evidence="3">
    <location>
        <position position="80"/>
    </location>
</feature>
<gene>
    <name evidence="3" type="ORF">EJ04DRAFT_403129</name>
</gene>
<organism evidence="3 4">
    <name type="scientific">Polyplosphaeria fusca</name>
    <dbReference type="NCBI Taxonomy" id="682080"/>
    <lineage>
        <taxon>Eukaryota</taxon>
        <taxon>Fungi</taxon>
        <taxon>Dikarya</taxon>
        <taxon>Ascomycota</taxon>
        <taxon>Pezizomycotina</taxon>
        <taxon>Dothideomycetes</taxon>
        <taxon>Pleosporomycetidae</taxon>
        <taxon>Pleosporales</taxon>
        <taxon>Tetraplosphaeriaceae</taxon>
        <taxon>Polyplosphaeria</taxon>
    </lineage>
</organism>
<protein>
    <recommendedName>
        <fullName evidence="2">HTH CENPB-type domain-containing protein</fullName>
    </recommendedName>
</protein>
<keyword evidence="1" id="KW-0238">DNA-binding</keyword>
<dbReference type="PROSITE" id="PS51253">
    <property type="entry name" value="HTH_CENPB"/>
    <property type="match status" value="1"/>
</dbReference>
<proteinExistence type="predicted"/>
<dbReference type="EMBL" id="ML996179">
    <property type="protein sequence ID" value="KAF2732282.1"/>
    <property type="molecule type" value="Genomic_DNA"/>
</dbReference>
<dbReference type="Proteomes" id="UP000799444">
    <property type="component" value="Unassembled WGS sequence"/>
</dbReference>
<evidence type="ECO:0000256" key="1">
    <source>
        <dbReference type="ARBA" id="ARBA00023125"/>
    </source>
</evidence>
<dbReference type="InterPro" id="IPR006600">
    <property type="entry name" value="HTH_CenpB_DNA-bd_dom"/>
</dbReference>
<sequence>QQYLTLAEEKALVAFLLLMSNLGYPIRIKYIPLLALTLARQRSPTAKPPGKNWPRAFEKRHPELKVRTVKAIDWKRHGNN</sequence>
<name>A0A9P4UXM2_9PLEO</name>
<dbReference type="GO" id="GO:0003677">
    <property type="term" value="F:DNA binding"/>
    <property type="evidence" value="ECO:0007669"/>
    <property type="project" value="UniProtKB-KW"/>
</dbReference>